<keyword evidence="3" id="KW-1185">Reference proteome</keyword>
<dbReference type="EMBL" id="NMUH01006173">
    <property type="protein sequence ID" value="MQM14642.1"/>
    <property type="molecule type" value="Genomic_DNA"/>
</dbReference>
<name>A0A843WVT3_COLES</name>
<accession>A0A843WVT3</accession>
<organism evidence="2 3">
    <name type="scientific">Colocasia esculenta</name>
    <name type="common">Wild taro</name>
    <name type="synonym">Arum esculentum</name>
    <dbReference type="NCBI Taxonomy" id="4460"/>
    <lineage>
        <taxon>Eukaryota</taxon>
        <taxon>Viridiplantae</taxon>
        <taxon>Streptophyta</taxon>
        <taxon>Embryophyta</taxon>
        <taxon>Tracheophyta</taxon>
        <taxon>Spermatophyta</taxon>
        <taxon>Magnoliopsida</taxon>
        <taxon>Liliopsida</taxon>
        <taxon>Araceae</taxon>
        <taxon>Aroideae</taxon>
        <taxon>Colocasieae</taxon>
        <taxon>Colocasia</taxon>
    </lineage>
</organism>
<sequence>MCSGRRAKQAEVHRLVALCSGGGFPELFVVVLVSVSLRTVSRSFLLLLCSSEFEVCGWFGWCILEGFSQSGALVVLVEVLPRPACVASTVLLAAVFSLMVRVVWSFGLCILVNVLPRIALCRFWWRFFPGVLHVYFGPPLCCSCGLKCAVWLGRILMSCRCCLCPWPCVWLPRWPACLVVRFQVSRPRWRDLCVPVA</sequence>
<proteinExistence type="predicted"/>
<keyword evidence="1" id="KW-1133">Transmembrane helix</keyword>
<dbReference type="Proteomes" id="UP000652761">
    <property type="component" value="Unassembled WGS sequence"/>
</dbReference>
<comment type="caution">
    <text evidence="2">The sequence shown here is derived from an EMBL/GenBank/DDBJ whole genome shotgun (WGS) entry which is preliminary data.</text>
</comment>
<dbReference type="AlphaFoldDB" id="A0A843WVT3"/>
<feature type="transmembrane region" description="Helical" evidence="1">
    <location>
        <begin position="12"/>
        <end position="37"/>
    </location>
</feature>
<evidence type="ECO:0000313" key="3">
    <source>
        <dbReference type="Proteomes" id="UP000652761"/>
    </source>
</evidence>
<protein>
    <submittedName>
        <fullName evidence="2">Uncharacterized protein</fullName>
    </submittedName>
</protein>
<keyword evidence="1" id="KW-0472">Membrane</keyword>
<reference evidence="2" key="1">
    <citation type="submission" date="2017-07" db="EMBL/GenBank/DDBJ databases">
        <title>Taro Niue Genome Assembly and Annotation.</title>
        <authorList>
            <person name="Atibalentja N."/>
            <person name="Keating K."/>
            <person name="Fields C.J."/>
        </authorList>
    </citation>
    <scope>NUCLEOTIDE SEQUENCE</scope>
    <source>
        <strain evidence="2">Niue_2</strain>
        <tissue evidence="2">Leaf</tissue>
    </source>
</reference>
<evidence type="ECO:0000313" key="2">
    <source>
        <dbReference type="EMBL" id="MQM14642.1"/>
    </source>
</evidence>
<evidence type="ECO:0000256" key="1">
    <source>
        <dbReference type="SAM" id="Phobius"/>
    </source>
</evidence>
<gene>
    <name evidence="2" type="ORF">Taro_047576</name>
</gene>
<keyword evidence="1" id="KW-0812">Transmembrane</keyword>